<gene>
    <name evidence="5" type="ORF">ABZ921_36365</name>
</gene>
<keyword evidence="2" id="KW-0285">Flavoprotein</keyword>
<keyword evidence="3" id="KW-0274">FAD</keyword>
<dbReference type="InterPro" id="IPR002938">
    <property type="entry name" value="FAD-bd"/>
</dbReference>
<dbReference type="PRINTS" id="PR00420">
    <property type="entry name" value="RNGMNOXGNASE"/>
</dbReference>
<dbReference type="Proteomes" id="UP001551176">
    <property type="component" value="Unassembled WGS sequence"/>
</dbReference>
<dbReference type="PANTHER" id="PTHR43004">
    <property type="entry name" value="TRK SYSTEM POTASSIUM UPTAKE PROTEIN"/>
    <property type="match status" value="1"/>
</dbReference>
<dbReference type="PANTHER" id="PTHR43004:SF19">
    <property type="entry name" value="BINDING MONOOXYGENASE, PUTATIVE (JCVI)-RELATED"/>
    <property type="match status" value="1"/>
</dbReference>
<comment type="cofactor">
    <cofactor evidence="1">
        <name>FAD</name>
        <dbReference type="ChEBI" id="CHEBI:57692"/>
    </cofactor>
</comment>
<keyword evidence="5" id="KW-0503">Monooxygenase</keyword>
<dbReference type="Gene3D" id="3.30.70.2450">
    <property type="match status" value="1"/>
</dbReference>
<accession>A0ABV3BYL9</accession>
<dbReference type="Pfam" id="PF01494">
    <property type="entry name" value="FAD_binding_3"/>
    <property type="match status" value="1"/>
</dbReference>
<dbReference type="Pfam" id="PF21274">
    <property type="entry name" value="Rng_hyd_C"/>
    <property type="match status" value="1"/>
</dbReference>
<dbReference type="InterPro" id="IPR036188">
    <property type="entry name" value="FAD/NAD-bd_sf"/>
</dbReference>
<name>A0ABV3BYL9_9ACTN</name>
<comment type="caution">
    <text evidence="5">The sequence shown here is derived from an EMBL/GenBank/DDBJ whole genome shotgun (WGS) entry which is preliminary data.</text>
</comment>
<dbReference type="SUPFAM" id="SSF51905">
    <property type="entry name" value="FAD/NAD(P)-binding domain"/>
    <property type="match status" value="1"/>
</dbReference>
<organism evidence="5 6">
    <name type="scientific">Streptomyces atriruber</name>
    <dbReference type="NCBI Taxonomy" id="545121"/>
    <lineage>
        <taxon>Bacteria</taxon>
        <taxon>Bacillati</taxon>
        <taxon>Actinomycetota</taxon>
        <taxon>Actinomycetes</taxon>
        <taxon>Kitasatosporales</taxon>
        <taxon>Streptomycetaceae</taxon>
        <taxon>Streptomyces</taxon>
    </lineage>
</organism>
<dbReference type="RefSeq" id="WP_359357088.1">
    <property type="nucleotide sequence ID" value="NZ_JBEYXV010000024.1"/>
</dbReference>
<dbReference type="GO" id="GO:0004497">
    <property type="term" value="F:monooxygenase activity"/>
    <property type="evidence" value="ECO:0007669"/>
    <property type="project" value="UniProtKB-KW"/>
</dbReference>
<proteinExistence type="predicted"/>
<feature type="domain" description="FAD-binding" evidence="4">
    <location>
        <begin position="8"/>
        <end position="335"/>
    </location>
</feature>
<evidence type="ECO:0000259" key="4">
    <source>
        <dbReference type="Pfam" id="PF01494"/>
    </source>
</evidence>
<evidence type="ECO:0000256" key="2">
    <source>
        <dbReference type="ARBA" id="ARBA00022630"/>
    </source>
</evidence>
<evidence type="ECO:0000313" key="5">
    <source>
        <dbReference type="EMBL" id="MEU6826118.1"/>
    </source>
</evidence>
<evidence type="ECO:0000256" key="1">
    <source>
        <dbReference type="ARBA" id="ARBA00001974"/>
    </source>
</evidence>
<evidence type="ECO:0000313" key="6">
    <source>
        <dbReference type="Proteomes" id="UP001551176"/>
    </source>
</evidence>
<dbReference type="EMBL" id="JBEYXV010000024">
    <property type="protein sequence ID" value="MEU6826118.1"/>
    <property type="molecule type" value="Genomic_DNA"/>
</dbReference>
<dbReference type="InterPro" id="IPR050641">
    <property type="entry name" value="RIFMO-like"/>
</dbReference>
<sequence>MTVDRLESDVVVVGAGPAGLMLAGELRLGGADVVVLDRREGPTTQSRASTLHARTMEILDARGLLGALDGPPCETRGHFGGLPLDLTLPGAHPGQHKVPQTRTEQLLGDWAAGLGARLRRRHEVRAVRAGTLGVEVVAAGPTGPVRVRARYLVACDGQDSTVRRLTGAAFPGQDATRELLRADVAGIDIPDRRFERLPGGLAIAARRADGVTRVMVHEFGVRAQERAGEPEFAEVCAAWQRVTGEDIGAGTPLWVNAFGDACRQVARYRQGRVLFAGDAAHQQMPIGGQALNLGLQDAVNLGWKLAAVARGRAPHTLLDSYHDERHAVGRRVLDNIRTQAQLLLGGAEAASLRALMGELLQREDVRRHLAGMISGVDVRHAMGPGEHPLLGGRLPHARLAVGHEVRSGAQLLRAGRGVLLTLHPAAAALHAEAAPWADRVSPVAARCADGVQGALHGVEALLVRPDGHVAWVRPGSTASLREALACWFGAPRPAPAAAEGRSPALSPAVFGE</sequence>
<protein>
    <submittedName>
        <fullName evidence="5">FAD-dependent monooxygenase</fullName>
    </submittedName>
</protein>
<evidence type="ECO:0000256" key="3">
    <source>
        <dbReference type="ARBA" id="ARBA00022827"/>
    </source>
</evidence>
<reference evidence="5 6" key="1">
    <citation type="submission" date="2024-06" db="EMBL/GenBank/DDBJ databases">
        <title>The Natural Products Discovery Center: Release of the First 8490 Sequenced Strains for Exploring Actinobacteria Biosynthetic Diversity.</title>
        <authorList>
            <person name="Kalkreuter E."/>
            <person name="Kautsar S.A."/>
            <person name="Yang D."/>
            <person name="Bader C.D."/>
            <person name="Teijaro C.N."/>
            <person name="Fluegel L."/>
            <person name="Davis C.M."/>
            <person name="Simpson J.R."/>
            <person name="Lauterbach L."/>
            <person name="Steele A.D."/>
            <person name="Gui C."/>
            <person name="Meng S."/>
            <person name="Li G."/>
            <person name="Viehrig K."/>
            <person name="Ye F."/>
            <person name="Su P."/>
            <person name="Kiefer A.F."/>
            <person name="Nichols A."/>
            <person name="Cepeda A.J."/>
            <person name="Yan W."/>
            <person name="Fan B."/>
            <person name="Jiang Y."/>
            <person name="Adhikari A."/>
            <person name="Zheng C.-J."/>
            <person name="Schuster L."/>
            <person name="Cowan T.M."/>
            <person name="Smanski M.J."/>
            <person name="Chevrette M.G."/>
            <person name="De Carvalho L.P.S."/>
            <person name="Shen B."/>
        </authorList>
    </citation>
    <scope>NUCLEOTIDE SEQUENCE [LARGE SCALE GENOMIC DNA]</scope>
    <source>
        <strain evidence="5 6">NPDC046838</strain>
    </source>
</reference>
<dbReference type="Gene3D" id="3.40.30.120">
    <property type="match status" value="1"/>
</dbReference>
<keyword evidence="6" id="KW-1185">Reference proteome</keyword>
<dbReference type="Gene3D" id="3.50.50.60">
    <property type="entry name" value="FAD/NAD(P)-binding domain"/>
    <property type="match status" value="1"/>
</dbReference>
<keyword evidence="5" id="KW-0560">Oxidoreductase</keyword>